<gene>
    <name evidence="2" type="ORF">EOD42_04755</name>
</gene>
<comment type="caution">
    <text evidence="2">The sequence shown here is derived from an EMBL/GenBank/DDBJ whole genome shotgun (WGS) entry which is preliminary data.</text>
</comment>
<accession>A0A437MP61</accession>
<reference evidence="2 3" key="1">
    <citation type="submission" date="2019-01" db="EMBL/GenBank/DDBJ databases">
        <authorList>
            <person name="Chen W.-M."/>
        </authorList>
    </citation>
    <scope>NUCLEOTIDE SEQUENCE [LARGE SCALE GENOMIC DNA]</scope>
    <source>
        <strain evidence="2 3">CCP-6</strain>
    </source>
</reference>
<dbReference type="EMBL" id="SACL01000001">
    <property type="protein sequence ID" value="RVT99402.1"/>
    <property type="molecule type" value="Genomic_DNA"/>
</dbReference>
<dbReference type="AlphaFoldDB" id="A0A437MP61"/>
<sequence>MLKYVTLGISASLLLGCVSPPDLNVRDQWGRALTPLGIQAVYPMRESFYPGDILLYTPNSCGENVSRSPETARLGSVPLPLLRQALLGAYGTQPQFAPSFTAARTSAPAPNRPDATTQALPIFSQPVLDGSVAQTFLPDDATPRTVLRGRLAAFPGVEVASFQRATLTGTLGGGGGLGSFLGLSGERQQRTSITVSQVEELEIPGPIMLNMIAQYLNRPEALETFNPERIREMESAMRLQGAAVPCREGQYPPSTVVFVNRVFYARAIDYDFGQRTALVAEAAVALSQRAIRNRISVAATPSAANGLVQSLETDANEILTALTTLSSGTVPGVSSTIAVGTSGSLVLRQAFDRPLAFGVHVSYRYGLDQLWNRLADALEARQTPQPKEVAEIITISADPPTLTPANRLSASWQCDPPRTDIERLRCAARDELQRGGGHTGPLGPLGGGGPLRTTPETMMLQQRLGRGAISP</sequence>
<feature type="compositionally biased region" description="Gly residues" evidence="1">
    <location>
        <begin position="434"/>
        <end position="450"/>
    </location>
</feature>
<name>A0A437MP61_9PROT</name>
<organism evidence="2 3">
    <name type="scientific">Rhodovarius crocodyli</name>
    <dbReference type="NCBI Taxonomy" id="1979269"/>
    <lineage>
        <taxon>Bacteria</taxon>
        <taxon>Pseudomonadati</taxon>
        <taxon>Pseudomonadota</taxon>
        <taxon>Alphaproteobacteria</taxon>
        <taxon>Acetobacterales</taxon>
        <taxon>Roseomonadaceae</taxon>
        <taxon>Rhodovarius</taxon>
    </lineage>
</organism>
<feature type="region of interest" description="Disordered" evidence="1">
    <location>
        <begin position="432"/>
        <end position="454"/>
    </location>
</feature>
<evidence type="ECO:0000313" key="3">
    <source>
        <dbReference type="Proteomes" id="UP000282957"/>
    </source>
</evidence>
<proteinExistence type="predicted"/>
<evidence type="ECO:0000313" key="2">
    <source>
        <dbReference type="EMBL" id="RVT99402.1"/>
    </source>
</evidence>
<keyword evidence="3" id="KW-1185">Reference proteome</keyword>
<protein>
    <submittedName>
        <fullName evidence="2">Uncharacterized protein</fullName>
    </submittedName>
</protein>
<dbReference type="PROSITE" id="PS51257">
    <property type="entry name" value="PROKAR_LIPOPROTEIN"/>
    <property type="match status" value="1"/>
</dbReference>
<dbReference type="Proteomes" id="UP000282957">
    <property type="component" value="Unassembled WGS sequence"/>
</dbReference>
<evidence type="ECO:0000256" key="1">
    <source>
        <dbReference type="SAM" id="MobiDB-lite"/>
    </source>
</evidence>